<dbReference type="STRING" id="2163413.A0A4P6XDF8"/>
<keyword evidence="3 6" id="KW-0812">Transmembrane</keyword>
<evidence type="ECO:0000313" key="8">
    <source>
        <dbReference type="Proteomes" id="UP000292447"/>
    </source>
</evidence>
<dbReference type="AlphaFoldDB" id="A0A4P6XDF8"/>
<dbReference type="Proteomes" id="UP000292447">
    <property type="component" value="Chromosome I"/>
</dbReference>
<dbReference type="Pfam" id="PF10190">
    <property type="entry name" value="Tmemb_170"/>
    <property type="match status" value="1"/>
</dbReference>
<evidence type="ECO:0000256" key="6">
    <source>
        <dbReference type="SAM" id="Phobius"/>
    </source>
</evidence>
<reference evidence="8" key="1">
    <citation type="submission" date="2019-03" db="EMBL/GenBank/DDBJ databases">
        <title>Snf2 controls pulcherriminic acid biosynthesis and connects pigmentation and antifungal activity of the yeast Metschnikowia pulcherrima.</title>
        <authorList>
            <person name="Gore-Lloyd D."/>
            <person name="Sumann I."/>
            <person name="Brachmann A.O."/>
            <person name="Schneeberger K."/>
            <person name="Ortiz-Merino R.A."/>
            <person name="Moreno-Beltran M."/>
            <person name="Schlaefli M."/>
            <person name="Kirner P."/>
            <person name="Santos Kron A."/>
            <person name="Wolfe K.H."/>
            <person name="Piel J."/>
            <person name="Ahrens C.H."/>
            <person name="Henk D."/>
            <person name="Freimoser F.M."/>
        </authorList>
    </citation>
    <scope>NUCLEOTIDE SEQUENCE [LARGE SCALE GENOMIC DNA]</scope>
    <source>
        <strain evidence="8">APC 1.2</strain>
    </source>
</reference>
<dbReference type="PANTHER" id="PTHR22779">
    <property type="entry name" value="SD17342P"/>
    <property type="match status" value="1"/>
</dbReference>
<feature type="transmembrane region" description="Helical" evidence="6">
    <location>
        <begin position="90"/>
        <end position="118"/>
    </location>
</feature>
<evidence type="ECO:0000256" key="2">
    <source>
        <dbReference type="ARBA" id="ARBA00006325"/>
    </source>
</evidence>
<dbReference type="PANTHER" id="PTHR22779:SF6">
    <property type="entry name" value="SD17342P"/>
    <property type="match status" value="1"/>
</dbReference>
<dbReference type="InterPro" id="IPR019334">
    <property type="entry name" value="TMEM170A/B/YPR153W-like"/>
</dbReference>
<evidence type="ECO:0000256" key="1">
    <source>
        <dbReference type="ARBA" id="ARBA00004141"/>
    </source>
</evidence>
<evidence type="ECO:0000256" key="4">
    <source>
        <dbReference type="ARBA" id="ARBA00022989"/>
    </source>
</evidence>
<accession>A0A4P6XDF8</accession>
<evidence type="ECO:0000256" key="5">
    <source>
        <dbReference type="ARBA" id="ARBA00023136"/>
    </source>
</evidence>
<comment type="similarity">
    <text evidence="2">Belongs to the TMEM170 family.</text>
</comment>
<name>A0A4P6XDF8_9ASCO</name>
<dbReference type="EMBL" id="CP034456">
    <property type="protein sequence ID" value="QBM85592.1"/>
    <property type="molecule type" value="Genomic_DNA"/>
</dbReference>
<gene>
    <name evidence="7" type="primary">MPUL0A02140</name>
    <name evidence="7" type="ORF">METSCH_A02140</name>
</gene>
<keyword evidence="5 6" id="KW-0472">Membrane</keyword>
<keyword evidence="8" id="KW-1185">Reference proteome</keyword>
<organism evidence="7 8">
    <name type="scientific">Metschnikowia aff. pulcherrima</name>
    <dbReference type="NCBI Taxonomy" id="2163413"/>
    <lineage>
        <taxon>Eukaryota</taxon>
        <taxon>Fungi</taxon>
        <taxon>Dikarya</taxon>
        <taxon>Ascomycota</taxon>
        <taxon>Saccharomycotina</taxon>
        <taxon>Pichiomycetes</taxon>
        <taxon>Metschnikowiaceae</taxon>
        <taxon>Metschnikowia</taxon>
    </lineage>
</organism>
<feature type="transmembrane region" description="Helical" evidence="6">
    <location>
        <begin position="45"/>
        <end position="69"/>
    </location>
</feature>
<evidence type="ECO:0000313" key="7">
    <source>
        <dbReference type="EMBL" id="QBM85592.1"/>
    </source>
</evidence>
<keyword evidence="4 6" id="KW-1133">Transmembrane helix</keyword>
<sequence>MAVFISSINVPLGYVTPGFPGLYWALSGAPAKYLYYPSDIWRFTVFWVIIFFVAAYTLVGCGLAANMVLRRSRLPALAKRVTFFSRLKPFLIAVSYIIMGLAQGFIIGAIIGVVLSVIYRAGSLTMNVWVPFCWGLAAILYHICSSYSTSLLLI</sequence>
<proteinExistence type="inferred from homology"/>
<protein>
    <submittedName>
        <fullName evidence="7">Transmembrane protein 170</fullName>
    </submittedName>
</protein>
<dbReference type="GO" id="GO:0016020">
    <property type="term" value="C:membrane"/>
    <property type="evidence" value="ECO:0007669"/>
    <property type="project" value="UniProtKB-SubCell"/>
</dbReference>
<feature type="transmembrane region" description="Helical" evidence="6">
    <location>
        <begin position="124"/>
        <end position="144"/>
    </location>
</feature>
<comment type="subcellular location">
    <subcellularLocation>
        <location evidence="1">Membrane</location>
        <topology evidence="1">Multi-pass membrane protein</topology>
    </subcellularLocation>
</comment>
<evidence type="ECO:0000256" key="3">
    <source>
        <dbReference type="ARBA" id="ARBA00022692"/>
    </source>
</evidence>